<keyword evidence="3" id="KW-1185">Reference proteome</keyword>
<reference evidence="2" key="2">
    <citation type="submission" date="2017-10" db="EMBL/GenBank/DDBJ databases">
        <title>Ladona fulva Genome sequencing and assembly.</title>
        <authorList>
            <person name="Murali S."/>
            <person name="Richards S."/>
            <person name="Bandaranaike D."/>
            <person name="Bellair M."/>
            <person name="Blankenburg K."/>
            <person name="Chao H."/>
            <person name="Dinh H."/>
            <person name="Doddapaneni H."/>
            <person name="Dugan-Rocha S."/>
            <person name="Elkadiri S."/>
            <person name="Gnanaolivu R."/>
            <person name="Hernandez B."/>
            <person name="Skinner E."/>
            <person name="Javaid M."/>
            <person name="Lee S."/>
            <person name="Li M."/>
            <person name="Ming W."/>
            <person name="Munidasa M."/>
            <person name="Muniz J."/>
            <person name="Nguyen L."/>
            <person name="Hughes D."/>
            <person name="Osuji N."/>
            <person name="Pu L.-L."/>
            <person name="Puazo M."/>
            <person name="Qu C."/>
            <person name="Quiroz J."/>
            <person name="Raj R."/>
            <person name="Weissenberger G."/>
            <person name="Xin Y."/>
            <person name="Zou X."/>
            <person name="Han Y."/>
            <person name="Worley K."/>
            <person name="Muzny D."/>
            <person name="Gibbs R."/>
        </authorList>
    </citation>
    <scope>NUCLEOTIDE SEQUENCE</scope>
    <source>
        <strain evidence="2">Sampled in the wild</strain>
    </source>
</reference>
<evidence type="ECO:0000313" key="3">
    <source>
        <dbReference type="Proteomes" id="UP000792457"/>
    </source>
</evidence>
<dbReference type="OrthoDB" id="191037at2759"/>
<dbReference type="AlphaFoldDB" id="A0A8K0KM88"/>
<dbReference type="Proteomes" id="UP000792457">
    <property type="component" value="Unassembled WGS sequence"/>
</dbReference>
<dbReference type="SMART" id="SM00587">
    <property type="entry name" value="CHK"/>
    <property type="match status" value="1"/>
</dbReference>
<dbReference type="PANTHER" id="PTHR11012">
    <property type="entry name" value="PROTEIN KINASE-LIKE DOMAIN-CONTAINING"/>
    <property type="match status" value="1"/>
</dbReference>
<gene>
    <name evidence="2" type="ORF">J437_LFUL016788</name>
</gene>
<comment type="caution">
    <text evidence="2">The sequence shown here is derived from an EMBL/GenBank/DDBJ whole genome shotgun (WGS) entry which is preliminary data.</text>
</comment>
<dbReference type="Gene3D" id="3.90.1200.10">
    <property type="match status" value="1"/>
</dbReference>
<accession>A0A8K0KM88</accession>
<dbReference type="InterPro" id="IPR011009">
    <property type="entry name" value="Kinase-like_dom_sf"/>
</dbReference>
<proteinExistence type="predicted"/>
<dbReference type="InterPro" id="IPR004119">
    <property type="entry name" value="EcKL"/>
</dbReference>
<dbReference type="EMBL" id="KZ308999">
    <property type="protein sequence ID" value="KAG8236220.1"/>
    <property type="molecule type" value="Genomic_DNA"/>
</dbReference>
<dbReference type="Pfam" id="PF02958">
    <property type="entry name" value="EcKL"/>
    <property type="match status" value="1"/>
</dbReference>
<sequence>MADNTPKSKKGEMHAVPSITKDFLARILKKDLNSDLEVLNLDVTSALIPGENYGSCFSKITVLVESKEDLLKKGRLYVKSSEEKGLYNIHLVSKTMPTNAFFIDIFNSPVTFQKESDFYKQLVPAYESLCRKKGIPPVSFFPHCVYCSDGSDGNNAIILLEDLKSQGYANEDRQKGVSLPQAKMVLHELAWMHALSVALKLQEPQTYNELGPIVAKNFWHGQDRAKISYPMMTNMFDKIKENLQNVSGLPAGIMDKIEKSLKNDLSITVEPNPPREPYASIAHLDLWTNNIMFKCKEHTSEKVDCHPGCGVETFPFCLKLVDFQTTGIRSPVRDVLFFLYTSVPKAIRSKHLNEMLEFYCDEFRNALGMLGCQTEAKGVTLEWLNNEITENGAAIINQVLAMLLVVKADKSEKHAFSISEEELRSGESLNVTSDDYIDETVSAIDDFVSKGWF</sequence>
<name>A0A8K0KM88_LADFU</name>
<dbReference type="InterPro" id="IPR015897">
    <property type="entry name" value="CHK_kinase-like"/>
</dbReference>
<reference evidence="2" key="1">
    <citation type="submission" date="2013-04" db="EMBL/GenBank/DDBJ databases">
        <authorList>
            <person name="Qu J."/>
            <person name="Murali S.C."/>
            <person name="Bandaranaike D."/>
            <person name="Bellair M."/>
            <person name="Blankenburg K."/>
            <person name="Chao H."/>
            <person name="Dinh H."/>
            <person name="Doddapaneni H."/>
            <person name="Downs B."/>
            <person name="Dugan-Rocha S."/>
            <person name="Elkadiri S."/>
            <person name="Gnanaolivu R.D."/>
            <person name="Hernandez B."/>
            <person name="Javaid M."/>
            <person name="Jayaseelan J.C."/>
            <person name="Lee S."/>
            <person name="Li M."/>
            <person name="Ming W."/>
            <person name="Munidasa M."/>
            <person name="Muniz J."/>
            <person name="Nguyen L."/>
            <person name="Ongeri F."/>
            <person name="Osuji N."/>
            <person name="Pu L.-L."/>
            <person name="Puazo M."/>
            <person name="Qu C."/>
            <person name="Quiroz J."/>
            <person name="Raj R."/>
            <person name="Weissenberger G."/>
            <person name="Xin Y."/>
            <person name="Zou X."/>
            <person name="Han Y."/>
            <person name="Richards S."/>
            <person name="Worley K."/>
            <person name="Muzny D."/>
            <person name="Gibbs R."/>
        </authorList>
    </citation>
    <scope>NUCLEOTIDE SEQUENCE</scope>
    <source>
        <strain evidence="2">Sampled in the wild</strain>
    </source>
</reference>
<organism evidence="2 3">
    <name type="scientific">Ladona fulva</name>
    <name type="common">Scarce chaser dragonfly</name>
    <name type="synonym">Libellula fulva</name>
    <dbReference type="NCBI Taxonomy" id="123851"/>
    <lineage>
        <taxon>Eukaryota</taxon>
        <taxon>Metazoa</taxon>
        <taxon>Ecdysozoa</taxon>
        <taxon>Arthropoda</taxon>
        <taxon>Hexapoda</taxon>
        <taxon>Insecta</taxon>
        <taxon>Pterygota</taxon>
        <taxon>Palaeoptera</taxon>
        <taxon>Odonata</taxon>
        <taxon>Epiprocta</taxon>
        <taxon>Anisoptera</taxon>
        <taxon>Libelluloidea</taxon>
        <taxon>Libellulidae</taxon>
        <taxon>Ladona</taxon>
    </lineage>
</organism>
<evidence type="ECO:0000313" key="2">
    <source>
        <dbReference type="EMBL" id="KAG8236220.1"/>
    </source>
</evidence>
<dbReference type="PANTHER" id="PTHR11012:SF55">
    <property type="entry name" value="BHLH DOMAIN-CONTAINING PROTEIN"/>
    <property type="match status" value="1"/>
</dbReference>
<protein>
    <recommendedName>
        <fullName evidence="1">CHK kinase-like domain-containing protein</fullName>
    </recommendedName>
</protein>
<dbReference type="SUPFAM" id="SSF56112">
    <property type="entry name" value="Protein kinase-like (PK-like)"/>
    <property type="match status" value="1"/>
</dbReference>
<feature type="domain" description="CHK kinase-like" evidence="1">
    <location>
        <begin position="158"/>
        <end position="369"/>
    </location>
</feature>
<evidence type="ECO:0000259" key="1">
    <source>
        <dbReference type="SMART" id="SM00587"/>
    </source>
</evidence>